<proteinExistence type="predicted"/>
<feature type="compositionally biased region" description="Basic residues" evidence="1">
    <location>
        <begin position="121"/>
        <end position="133"/>
    </location>
</feature>
<evidence type="ECO:0000313" key="2">
    <source>
        <dbReference type="EMBL" id="KAJ6242832.1"/>
    </source>
</evidence>
<comment type="caution">
    <text evidence="2">The sequence shown here is derived from an EMBL/GenBank/DDBJ whole genome shotgun (WGS) entry which is preliminary data.</text>
</comment>
<reference evidence="2" key="1">
    <citation type="submission" date="2022-08" db="EMBL/GenBank/DDBJ databases">
        <title>Novel sulfate-reducing endosymbionts in the free-living metamonad Anaeramoeba.</title>
        <authorList>
            <person name="Jerlstrom-Hultqvist J."/>
            <person name="Cepicka I."/>
            <person name="Gallot-Lavallee L."/>
            <person name="Salas-Leiva D."/>
            <person name="Curtis B.A."/>
            <person name="Zahonova K."/>
            <person name="Pipaliya S."/>
            <person name="Dacks J."/>
            <person name="Roger A.J."/>
        </authorList>
    </citation>
    <scope>NUCLEOTIDE SEQUENCE</scope>
    <source>
        <strain evidence="2">Schooner1</strain>
    </source>
</reference>
<feature type="compositionally biased region" description="Acidic residues" evidence="1">
    <location>
        <begin position="206"/>
        <end position="221"/>
    </location>
</feature>
<feature type="region of interest" description="Disordered" evidence="1">
    <location>
        <begin position="121"/>
        <end position="160"/>
    </location>
</feature>
<protein>
    <submittedName>
        <fullName evidence="2">Uncharacterized protein</fullName>
    </submittedName>
</protein>
<dbReference type="Proteomes" id="UP001150062">
    <property type="component" value="Unassembled WGS sequence"/>
</dbReference>
<name>A0ABQ8YE38_9EUKA</name>
<gene>
    <name evidence="2" type="ORF">M0813_02682</name>
</gene>
<evidence type="ECO:0000313" key="3">
    <source>
        <dbReference type="Proteomes" id="UP001150062"/>
    </source>
</evidence>
<keyword evidence="3" id="KW-1185">Reference proteome</keyword>
<organism evidence="2 3">
    <name type="scientific">Anaeramoeba flamelloides</name>
    <dbReference type="NCBI Taxonomy" id="1746091"/>
    <lineage>
        <taxon>Eukaryota</taxon>
        <taxon>Metamonada</taxon>
        <taxon>Anaeramoebidae</taxon>
        <taxon>Anaeramoeba</taxon>
    </lineage>
</organism>
<feature type="region of interest" description="Disordered" evidence="1">
    <location>
        <begin position="195"/>
        <end position="221"/>
    </location>
</feature>
<sequence length="330" mass="39395">MKKLEEYKNKDYYQEQENNFQNAISDSELQQECLHLREIYPLTEMLEQLAKLLPWDVQYVDNNDEKRCKLRSEVLIVIAHIRCIKLASVLDTVRQSLKKQFMYRQKEKYLYNGSYKTRLRRKNRKNKNNKRYKLTYGRRPARKNEKNQAKRKVRSKSLRAVSRNKPVVKEKYSTDPNNSCGISSLKENFQGYNMEKQSNDQKEQEEQYEGINEENNEKTIEEEEQEDQDFEIVQISNTHTTDQLQKTSLETSTDGELIENQISLDFTVPDFELQSENDSFTNERDIVTEFLDQEVLTQLFDKSVYFPPNLCLMDIEPGFENKIFMLYEEN</sequence>
<evidence type="ECO:0000256" key="1">
    <source>
        <dbReference type="SAM" id="MobiDB-lite"/>
    </source>
</evidence>
<dbReference type="EMBL" id="JAOAOG010000173">
    <property type="protein sequence ID" value="KAJ6242832.1"/>
    <property type="molecule type" value="Genomic_DNA"/>
</dbReference>
<accession>A0ABQ8YE38</accession>